<gene>
    <name evidence="2" type="ORF">LHA_pA0050</name>
</gene>
<dbReference type="SUPFAM" id="SSF81301">
    <property type="entry name" value="Nucleotidyltransferase"/>
    <property type="match status" value="1"/>
</dbReference>
<dbReference type="Gene3D" id="3.30.460.10">
    <property type="entry name" value="Beta Polymerase, domain 2"/>
    <property type="match status" value="1"/>
</dbReference>
<feature type="domain" description="Polymerase nucleotidyl transferase" evidence="1">
    <location>
        <begin position="104"/>
        <end position="143"/>
    </location>
</feature>
<reference evidence="3" key="1">
    <citation type="submission" date="2014-09" db="EMBL/GenBank/DDBJ databases">
        <authorList>
            <person name="Gomez-Valero L."/>
        </authorList>
    </citation>
    <scope>NUCLEOTIDE SEQUENCE [LARGE SCALE GENOMIC DNA]</scope>
    <source>
        <strain evidence="3">ATCC35250</strain>
        <plasmid evidence="3">II</plasmid>
    </source>
</reference>
<protein>
    <submittedName>
        <fullName evidence="2">Putative nucleotidyltransferase</fullName>
    </submittedName>
</protein>
<dbReference type="Gene3D" id="1.10.10.10">
    <property type="entry name" value="Winged helix-like DNA-binding domain superfamily/Winged helix DNA-binding domain"/>
    <property type="match status" value="1"/>
</dbReference>
<dbReference type="SUPFAM" id="SSF46785">
    <property type="entry name" value="Winged helix' DNA-binding domain"/>
    <property type="match status" value="1"/>
</dbReference>
<dbReference type="GO" id="GO:0006355">
    <property type="term" value="P:regulation of DNA-templated transcription"/>
    <property type="evidence" value="ECO:0007669"/>
    <property type="project" value="UniProtKB-ARBA"/>
</dbReference>
<dbReference type="Pfam" id="PF01909">
    <property type="entry name" value="NTP_transf_2"/>
    <property type="match status" value="1"/>
</dbReference>
<dbReference type="AlphaFoldDB" id="A0A0A8UU91"/>
<dbReference type="KEGG" id="lha:LHA_pA0050"/>
<keyword evidence="2" id="KW-0614">Plasmid</keyword>
<organism evidence="2 3">
    <name type="scientific">Legionella hackeliae</name>
    <dbReference type="NCBI Taxonomy" id="449"/>
    <lineage>
        <taxon>Bacteria</taxon>
        <taxon>Pseudomonadati</taxon>
        <taxon>Pseudomonadota</taxon>
        <taxon>Gammaproteobacteria</taxon>
        <taxon>Legionellales</taxon>
        <taxon>Legionellaceae</taxon>
        <taxon>Legionella</taxon>
    </lineage>
</organism>
<evidence type="ECO:0000313" key="3">
    <source>
        <dbReference type="Proteomes" id="UP000032803"/>
    </source>
</evidence>
<dbReference type="RefSeq" id="WP_010655397.1">
    <property type="nucleotide sequence ID" value="NZ_LN681226.1"/>
</dbReference>
<geneLocation type="plasmid" evidence="2 3">
    <name>II</name>
</geneLocation>
<name>A0A0A8UU91_LEGHA</name>
<proteinExistence type="predicted"/>
<dbReference type="Proteomes" id="UP000032803">
    <property type="component" value="Plasmid II"/>
</dbReference>
<dbReference type="EMBL" id="LN681226">
    <property type="protein sequence ID" value="CEK12298.1"/>
    <property type="molecule type" value="Genomic_DNA"/>
</dbReference>
<dbReference type="InterPro" id="IPR002934">
    <property type="entry name" value="Polymerase_NTP_transf_dom"/>
</dbReference>
<evidence type="ECO:0000259" key="1">
    <source>
        <dbReference type="Pfam" id="PF01909"/>
    </source>
</evidence>
<dbReference type="CDD" id="cd00090">
    <property type="entry name" value="HTH_ARSR"/>
    <property type="match status" value="1"/>
</dbReference>
<dbReference type="InterPro" id="IPR011991">
    <property type="entry name" value="ArsR-like_HTH"/>
</dbReference>
<dbReference type="CDD" id="cd05403">
    <property type="entry name" value="NT_KNTase_like"/>
    <property type="match status" value="1"/>
</dbReference>
<keyword evidence="3" id="KW-1185">Reference proteome</keyword>
<dbReference type="InterPro" id="IPR036390">
    <property type="entry name" value="WH_DNA-bd_sf"/>
</dbReference>
<dbReference type="OrthoDB" id="8223306at2"/>
<dbReference type="InterPro" id="IPR043519">
    <property type="entry name" value="NT_sf"/>
</dbReference>
<accession>A0A0A8UU91</accession>
<evidence type="ECO:0000313" key="2">
    <source>
        <dbReference type="EMBL" id="CEK12298.1"/>
    </source>
</evidence>
<keyword evidence="2" id="KW-0808">Transferase</keyword>
<sequence>MFDTSILFSEYRRRVLALLLLHPDERYHVREIARLTNTTAGTLHRELSKLAKSKVLLREQSGNQVYYQANRNFPIYTELTSILKKTSGLVDVLFDFLTPLAEKIEVAFVFGSVAKGTENLGSDIDVLIIGEVDFTEAVEALYAAQASLGREINPKIYSREQWKASLQKQDLFIQEVLNNPKLFIMGAEHDLG</sequence>
<dbReference type="InterPro" id="IPR036388">
    <property type="entry name" value="WH-like_DNA-bd_sf"/>
</dbReference>
<dbReference type="GO" id="GO:0016779">
    <property type="term" value="F:nucleotidyltransferase activity"/>
    <property type="evidence" value="ECO:0007669"/>
    <property type="project" value="InterPro"/>
</dbReference>
<dbReference type="HOGENOM" id="CLU_094593_1_0_6"/>